<feature type="transmembrane region" description="Helical" evidence="9">
    <location>
        <begin position="78"/>
        <end position="100"/>
    </location>
</feature>
<feature type="transmembrane region" description="Helical" evidence="9">
    <location>
        <begin position="203"/>
        <end position="227"/>
    </location>
</feature>
<feature type="transmembrane region" description="Helical" evidence="9">
    <location>
        <begin position="322"/>
        <end position="344"/>
    </location>
</feature>
<comment type="caution">
    <text evidence="11">The sequence shown here is derived from an EMBL/GenBank/DDBJ whole genome shotgun (WGS) entry which is preliminary data.</text>
</comment>
<dbReference type="GO" id="GO:0005774">
    <property type="term" value="C:vacuolar membrane"/>
    <property type="evidence" value="ECO:0007669"/>
    <property type="project" value="TreeGrafter"/>
</dbReference>
<dbReference type="STRING" id="307972.A0A2G8L6U6"/>
<name>A0A2G8L6U6_STIJA</name>
<dbReference type="GO" id="GO:0015179">
    <property type="term" value="F:L-amino acid transmembrane transporter activity"/>
    <property type="evidence" value="ECO:0007669"/>
    <property type="project" value="TreeGrafter"/>
</dbReference>
<evidence type="ECO:0000256" key="6">
    <source>
        <dbReference type="ARBA" id="ARBA00022989"/>
    </source>
</evidence>
<feature type="transmembrane region" description="Helical" evidence="9">
    <location>
        <begin position="106"/>
        <end position="125"/>
    </location>
</feature>
<protein>
    <submittedName>
        <fullName evidence="11">Putative vesicular inhibitory amino acid transporter-like</fullName>
    </submittedName>
</protein>
<dbReference type="OrthoDB" id="6021076at2759"/>
<evidence type="ECO:0000313" key="12">
    <source>
        <dbReference type="Proteomes" id="UP000230750"/>
    </source>
</evidence>
<dbReference type="GO" id="GO:0006836">
    <property type="term" value="P:neurotransmitter transport"/>
    <property type="evidence" value="ECO:0007669"/>
    <property type="project" value="UniProtKB-KW"/>
</dbReference>
<keyword evidence="8" id="KW-0968">Cytoplasmic vesicle</keyword>
<evidence type="ECO:0000256" key="8">
    <source>
        <dbReference type="ARBA" id="ARBA00023329"/>
    </source>
</evidence>
<feature type="domain" description="Amino acid transporter transmembrane" evidence="10">
    <location>
        <begin position="1"/>
        <end position="377"/>
    </location>
</feature>
<evidence type="ECO:0000256" key="7">
    <source>
        <dbReference type="ARBA" id="ARBA00023136"/>
    </source>
</evidence>
<evidence type="ECO:0000256" key="4">
    <source>
        <dbReference type="ARBA" id="ARBA00022692"/>
    </source>
</evidence>
<keyword evidence="4 9" id="KW-0812">Transmembrane</keyword>
<organism evidence="11 12">
    <name type="scientific">Stichopus japonicus</name>
    <name type="common">Sea cucumber</name>
    <dbReference type="NCBI Taxonomy" id="307972"/>
    <lineage>
        <taxon>Eukaryota</taxon>
        <taxon>Metazoa</taxon>
        <taxon>Echinodermata</taxon>
        <taxon>Eleutherozoa</taxon>
        <taxon>Echinozoa</taxon>
        <taxon>Holothuroidea</taxon>
        <taxon>Aspidochirotacea</taxon>
        <taxon>Aspidochirotida</taxon>
        <taxon>Stichopodidae</taxon>
        <taxon>Apostichopus</taxon>
    </lineage>
</organism>
<feature type="transmembrane region" description="Helical" evidence="9">
    <location>
        <begin position="292"/>
        <end position="316"/>
    </location>
</feature>
<feature type="transmembrane region" description="Helical" evidence="9">
    <location>
        <begin position="171"/>
        <end position="191"/>
    </location>
</feature>
<keyword evidence="6 9" id="KW-1133">Transmembrane helix</keyword>
<dbReference type="EMBL" id="MRZV01000193">
    <property type="protein sequence ID" value="PIK55983.1"/>
    <property type="molecule type" value="Genomic_DNA"/>
</dbReference>
<feature type="transmembrane region" description="Helical" evidence="9">
    <location>
        <begin position="247"/>
        <end position="271"/>
    </location>
</feature>
<evidence type="ECO:0000256" key="2">
    <source>
        <dbReference type="ARBA" id="ARBA00008066"/>
    </source>
</evidence>
<keyword evidence="7 9" id="KW-0472">Membrane</keyword>
<keyword evidence="12" id="KW-1185">Reference proteome</keyword>
<feature type="transmembrane region" description="Helical" evidence="9">
    <location>
        <begin position="356"/>
        <end position="376"/>
    </location>
</feature>
<dbReference type="InterPro" id="IPR013057">
    <property type="entry name" value="AA_transpt_TM"/>
</dbReference>
<keyword evidence="3" id="KW-0813">Transport</keyword>
<comment type="subcellular location">
    <subcellularLocation>
        <location evidence="1">Cytoplasmic vesicle membrane</location>
        <topology evidence="1">Multi-pass membrane protein</topology>
    </subcellularLocation>
</comment>
<evidence type="ECO:0000256" key="5">
    <source>
        <dbReference type="ARBA" id="ARBA00022775"/>
    </source>
</evidence>
<keyword evidence="5" id="KW-0532">Neurotransmitter transport</keyword>
<evidence type="ECO:0000259" key="10">
    <source>
        <dbReference type="Pfam" id="PF01490"/>
    </source>
</evidence>
<evidence type="ECO:0000256" key="3">
    <source>
        <dbReference type="ARBA" id="ARBA00022448"/>
    </source>
</evidence>
<feature type="transmembrane region" description="Helical" evidence="9">
    <location>
        <begin position="15"/>
        <end position="40"/>
    </location>
</feature>
<sequence length="389" mass="43790">MFLVALPYGVLHGGYWTLLALVAAAIITCYTGIILVECLYEISPLNDEKIRVRETYVSIAREVWGARFASRIVHTAQFIELIMTCILYLVLCGDMMYNTFPIMSESAWTVVASFFVVPCAFLRDLKAVSRLSFGNAIAHVVINVVVVGFCMTQISSWQWSKTPVLINIHHFPVSLGIVVFSYTSHIFLPSLEGSMRNRGNFRTMLYWTHGLAGLFKFLFAYLCFLTFANATQEVITDNLPTEGFKALVSICLVAKALLSYPLPYFAAAELLERAFFQGRPETVLSSCYAFDGMLHTWAVVLRIFLVLFSLILAVIIPHFALLMGLIGSFTGTMLSFVWPCWFHLKIKWHDLRWYKKALDIAIISSGFMCCGVGIIFSTSSLVEAYQEQP</sequence>
<gene>
    <name evidence="11" type="ORF">BSL78_07131</name>
</gene>
<feature type="transmembrane region" description="Helical" evidence="9">
    <location>
        <begin position="137"/>
        <end position="159"/>
    </location>
</feature>
<evidence type="ECO:0000256" key="9">
    <source>
        <dbReference type="SAM" id="Phobius"/>
    </source>
</evidence>
<dbReference type="GO" id="GO:0030659">
    <property type="term" value="C:cytoplasmic vesicle membrane"/>
    <property type="evidence" value="ECO:0007669"/>
    <property type="project" value="UniProtKB-SubCell"/>
</dbReference>
<dbReference type="Proteomes" id="UP000230750">
    <property type="component" value="Unassembled WGS sequence"/>
</dbReference>
<dbReference type="Pfam" id="PF01490">
    <property type="entry name" value="Aa_trans"/>
    <property type="match status" value="1"/>
</dbReference>
<comment type="similarity">
    <text evidence="2">Belongs to the amino acid/polyamine transporter 2 family.</text>
</comment>
<proteinExistence type="inferred from homology"/>
<evidence type="ECO:0000313" key="11">
    <source>
        <dbReference type="EMBL" id="PIK55983.1"/>
    </source>
</evidence>
<dbReference type="PANTHER" id="PTHR22950:SF689">
    <property type="entry name" value="VESICULAR INHIBITORY AMINO ACID TRANSPORTER"/>
    <property type="match status" value="1"/>
</dbReference>
<dbReference type="PANTHER" id="PTHR22950">
    <property type="entry name" value="AMINO ACID TRANSPORTER"/>
    <property type="match status" value="1"/>
</dbReference>
<evidence type="ECO:0000256" key="1">
    <source>
        <dbReference type="ARBA" id="ARBA00004439"/>
    </source>
</evidence>
<accession>A0A2G8L6U6</accession>
<dbReference type="AlphaFoldDB" id="A0A2G8L6U6"/>
<reference evidence="11 12" key="1">
    <citation type="journal article" date="2017" name="PLoS Biol.">
        <title>The sea cucumber genome provides insights into morphological evolution and visceral regeneration.</title>
        <authorList>
            <person name="Zhang X."/>
            <person name="Sun L."/>
            <person name="Yuan J."/>
            <person name="Sun Y."/>
            <person name="Gao Y."/>
            <person name="Zhang L."/>
            <person name="Li S."/>
            <person name="Dai H."/>
            <person name="Hamel J.F."/>
            <person name="Liu C."/>
            <person name="Yu Y."/>
            <person name="Liu S."/>
            <person name="Lin W."/>
            <person name="Guo K."/>
            <person name="Jin S."/>
            <person name="Xu P."/>
            <person name="Storey K.B."/>
            <person name="Huan P."/>
            <person name="Zhang T."/>
            <person name="Zhou Y."/>
            <person name="Zhang J."/>
            <person name="Lin C."/>
            <person name="Li X."/>
            <person name="Xing L."/>
            <person name="Huo D."/>
            <person name="Sun M."/>
            <person name="Wang L."/>
            <person name="Mercier A."/>
            <person name="Li F."/>
            <person name="Yang H."/>
            <person name="Xiang J."/>
        </authorList>
    </citation>
    <scope>NUCLEOTIDE SEQUENCE [LARGE SCALE GENOMIC DNA]</scope>
    <source>
        <strain evidence="11">Shaxun</strain>
        <tissue evidence="11">Muscle</tissue>
    </source>
</reference>